<reference evidence="3" key="1">
    <citation type="journal article" date="2019" name="Sci. Rep.">
        <title>Draft genome of Tanacetum cinerariifolium, the natural source of mosquito coil.</title>
        <authorList>
            <person name="Yamashiro T."/>
            <person name="Shiraishi A."/>
            <person name="Satake H."/>
            <person name="Nakayama K."/>
        </authorList>
    </citation>
    <scope>NUCLEOTIDE SEQUENCE</scope>
</reference>
<evidence type="ECO:0000259" key="2">
    <source>
        <dbReference type="PROSITE" id="PS50158"/>
    </source>
</evidence>
<keyword evidence="1" id="KW-0863">Zinc-finger</keyword>
<dbReference type="PROSITE" id="PS50158">
    <property type="entry name" value="ZF_CCHC"/>
    <property type="match status" value="1"/>
</dbReference>
<gene>
    <name evidence="3" type="ORF">Tci_604108</name>
</gene>
<dbReference type="GO" id="GO:0003676">
    <property type="term" value="F:nucleic acid binding"/>
    <property type="evidence" value="ECO:0007669"/>
    <property type="project" value="InterPro"/>
</dbReference>
<dbReference type="GO" id="GO:0008270">
    <property type="term" value="F:zinc ion binding"/>
    <property type="evidence" value="ECO:0007669"/>
    <property type="project" value="UniProtKB-KW"/>
</dbReference>
<dbReference type="EMBL" id="BKCJ010404195">
    <property type="protein sequence ID" value="GFA32136.1"/>
    <property type="molecule type" value="Genomic_DNA"/>
</dbReference>
<dbReference type="InterPro" id="IPR036875">
    <property type="entry name" value="Znf_CCHC_sf"/>
</dbReference>
<dbReference type="InterPro" id="IPR001878">
    <property type="entry name" value="Znf_CCHC"/>
</dbReference>
<accession>A0A699JEQ7</accession>
<feature type="domain" description="CCHC-type" evidence="2">
    <location>
        <begin position="7"/>
        <end position="22"/>
    </location>
</feature>
<dbReference type="AlphaFoldDB" id="A0A699JEQ7"/>
<feature type="non-terminal residue" evidence="3">
    <location>
        <position position="98"/>
    </location>
</feature>
<name>A0A699JEQ7_TANCI</name>
<organism evidence="3">
    <name type="scientific">Tanacetum cinerariifolium</name>
    <name type="common">Dalmatian daisy</name>
    <name type="synonym">Chrysanthemum cinerariifolium</name>
    <dbReference type="NCBI Taxonomy" id="118510"/>
    <lineage>
        <taxon>Eukaryota</taxon>
        <taxon>Viridiplantae</taxon>
        <taxon>Streptophyta</taxon>
        <taxon>Embryophyta</taxon>
        <taxon>Tracheophyta</taxon>
        <taxon>Spermatophyta</taxon>
        <taxon>Magnoliopsida</taxon>
        <taxon>eudicotyledons</taxon>
        <taxon>Gunneridae</taxon>
        <taxon>Pentapetalae</taxon>
        <taxon>asterids</taxon>
        <taxon>campanulids</taxon>
        <taxon>Asterales</taxon>
        <taxon>Asteraceae</taxon>
        <taxon>Asteroideae</taxon>
        <taxon>Anthemideae</taxon>
        <taxon>Anthemidinae</taxon>
        <taxon>Tanacetum</taxon>
    </lineage>
</organism>
<protein>
    <recommendedName>
        <fullName evidence="2">CCHC-type domain-containing protein</fullName>
    </recommendedName>
</protein>
<evidence type="ECO:0000256" key="1">
    <source>
        <dbReference type="PROSITE-ProRule" id="PRU00047"/>
    </source>
</evidence>
<keyword evidence="1" id="KW-0479">Metal-binding</keyword>
<feature type="non-terminal residue" evidence="3">
    <location>
        <position position="1"/>
    </location>
</feature>
<comment type="caution">
    <text evidence="3">The sequence shown here is derived from an EMBL/GenBank/DDBJ whole genome shotgun (WGS) entry which is preliminary data.</text>
</comment>
<dbReference type="Gene3D" id="4.10.60.10">
    <property type="entry name" value="Zinc finger, CCHC-type"/>
    <property type="match status" value="1"/>
</dbReference>
<dbReference type="SUPFAM" id="SSF57756">
    <property type="entry name" value="Retrovirus zinc finger-like domains"/>
    <property type="match status" value="1"/>
</dbReference>
<keyword evidence="1" id="KW-0862">Zinc</keyword>
<sequence>IAANVQCCNCNEKGHYTRNCPNPRVQDSKYSVEQMLLAKQDEAGVIFTDEHNDFLFADASRMEEIEELSANTCFMARIQPTNFDSDEGTSYDYAFLSE</sequence>
<proteinExistence type="predicted"/>
<evidence type="ECO:0000313" key="3">
    <source>
        <dbReference type="EMBL" id="GFA32136.1"/>
    </source>
</evidence>